<keyword evidence="6" id="KW-0479">Metal-binding</keyword>
<evidence type="ECO:0000256" key="11">
    <source>
        <dbReference type="ARBA" id="ARBA00022946"/>
    </source>
</evidence>
<dbReference type="PROSITE" id="PS50011">
    <property type="entry name" value="PROTEIN_KINASE_DOM"/>
    <property type="match status" value="1"/>
</dbReference>
<organism evidence="17 18">
    <name type="scientific">Nesidiocoris tenuis</name>
    <dbReference type="NCBI Taxonomy" id="355587"/>
    <lineage>
        <taxon>Eukaryota</taxon>
        <taxon>Metazoa</taxon>
        <taxon>Ecdysozoa</taxon>
        <taxon>Arthropoda</taxon>
        <taxon>Hexapoda</taxon>
        <taxon>Insecta</taxon>
        <taxon>Pterygota</taxon>
        <taxon>Neoptera</taxon>
        <taxon>Paraneoptera</taxon>
        <taxon>Hemiptera</taxon>
        <taxon>Heteroptera</taxon>
        <taxon>Panheteroptera</taxon>
        <taxon>Cimicomorpha</taxon>
        <taxon>Miridae</taxon>
        <taxon>Dicyphina</taxon>
        <taxon>Nesidiocoris</taxon>
    </lineage>
</organism>
<evidence type="ECO:0000313" key="18">
    <source>
        <dbReference type="Proteomes" id="UP000479000"/>
    </source>
</evidence>
<dbReference type="GO" id="GO:0042981">
    <property type="term" value="P:regulation of apoptotic process"/>
    <property type="evidence" value="ECO:0007669"/>
    <property type="project" value="TreeGrafter"/>
</dbReference>
<dbReference type="PANTHER" id="PTHR22972">
    <property type="entry name" value="SERINE/THREONINE PROTEIN KINASE"/>
    <property type="match status" value="1"/>
</dbReference>
<dbReference type="OrthoDB" id="1405469at2759"/>
<dbReference type="GO" id="GO:0090141">
    <property type="term" value="P:positive regulation of mitochondrial fission"/>
    <property type="evidence" value="ECO:0007669"/>
    <property type="project" value="TreeGrafter"/>
</dbReference>
<dbReference type="Proteomes" id="UP000479000">
    <property type="component" value="Unassembled WGS sequence"/>
</dbReference>
<keyword evidence="8" id="KW-0418">Kinase</keyword>
<feature type="compositionally biased region" description="Basic and acidic residues" evidence="15">
    <location>
        <begin position="460"/>
        <end position="471"/>
    </location>
</feature>
<evidence type="ECO:0000256" key="6">
    <source>
        <dbReference type="ARBA" id="ARBA00022723"/>
    </source>
</evidence>
<evidence type="ECO:0000256" key="4">
    <source>
        <dbReference type="ARBA" id="ARBA00022527"/>
    </source>
</evidence>
<dbReference type="SUPFAM" id="SSF56112">
    <property type="entry name" value="Protein kinase-like (PK-like)"/>
    <property type="match status" value="1"/>
</dbReference>
<keyword evidence="10" id="KW-0460">Magnesium</keyword>
<evidence type="ECO:0000256" key="12">
    <source>
        <dbReference type="ARBA" id="ARBA00023128"/>
    </source>
</evidence>
<dbReference type="GO" id="GO:0005739">
    <property type="term" value="C:mitochondrion"/>
    <property type="evidence" value="ECO:0007669"/>
    <property type="project" value="UniProtKB-SubCell"/>
</dbReference>
<evidence type="ECO:0000313" key="17">
    <source>
        <dbReference type="EMBL" id="CAB0002696.1"/>
    </source>
</evidence>
<reference evidence="17 18" key="1">
    <citation type="submission" date="2020-02" db="EMBL/GenBank/DDBJ databases">
        <authorList>
            <person name="Ferguson B K."/>
        </authorList>
    </citation>
    <scope>NUCLEOTIDE SEQUENCE [LARGE SCALE GENOMIC DNA]</scope>
</reference>
<protein>
    <recommendedName>
        <fullName evidence="3">non-specific serine/threonine protein kinase</fullName>
        <ecNumber evidence="3">2.7.11.1</ecNumber>
    </recommendedName>
</protein>
<proteinExistence type="predicted"/>
<evidence type="ECO:0000256" key="15">
    <source>
        <dbReference type="SAM" id="MobiDB-lite"/>
    </source>
</evidence>
<keyword evidence="4" id="KW-0723">Serine/threonine-protein kinase</keyword>
<dbReference type="GO" id="GO:0004674">
    <property type="term" value="F:protein serine/threonine kinase activity"/>
    <property type="evidence" value="ECO:0007669"/>
    <property type="project" value="UniProtKB-KW"/>
</dbReference>
<feature type="domain" description="Protein kinase" evidence="16">
    <location>
        <begin position="39"/>
        <end position="371"/>
    </location>
</feature>
<dbReference type="InterPro" id="IPR051511">
    <property type="entry name" value="MitoQC_Scaffold_Kinases"/>
</dbReference>
<evidence type="ECO:0000256" key="3">
    <source>
        <dbReference type="ARBA" id="ARBA00012513"/>
    </source>
</evidence>
<comment type="cofactor">
    <cofactor evidence="1">
        <name>Mg(2+)</name>
        <dbReference type="ChEBI" id="CHEBI:18420"/>
    </cofactor>
</comment>
<accession>A0A6H5GGT3</accession>
<dbReference type="EMBL" id="CADCXU010012823">
    <property type="protein sequence ID" value="CAB0002696.1"/>
    <property type="molecule type" value="Genomic_DNA"/>
</dbReference>
<evidence type="ECO:0000256" key="2">
    <source>
        <dbReference type="ARBA" id="ARBA00004173"/>
    </source>
</evidence>
<evidence type="ECO:0000256" key="7">
    <source>
        <dbReference type="ARBA" id="ARBA00022741"/>
    </source>
</evidence>
<dbReference type="GO" id="GO:0046872">
    <property type="term" value="F:metal ion binding"/>
    <property type="evidence" value="ECO:0007669"/>
    <property type="project" value="UniProtKB-KW"/>
</dbReference>
<evidence type="ECO:0000256" key="5">
    <source>
        <dbReference type="ARBA" id="ARBA00022679"/>
    </source>
</evidence>
<dbReference type="InterPro" id="IPR011009">
    <property type="entry name" value="Kinase-like_dom_sf"/>
</dbReference>
<comment type="catalytic activity">
    <reaction evidence="13">
        <text>L-threonyl-[protein] + ATP = O-phospho-L-threonyl-[protein] + ADP + H(+)</text>
        <dbReference type="Rhea" id="RHEA:46608"/>
        <dbReference type="Rhea" id="RHEA-COMP:11060"/>
        <dbReference type="Rhea" id="RHEA-COMP:11605"/>
        <dbReference type="ChEBI" id="CHEBI:15378"/>
        <dbReference type="ChEBI" id="CHEBI:30013"/>
        <dbReference type="ChEBI" id="CHEBI:30616"/>
        <dbReference type="ChEBI" id="CHEBI:61977"/>
        <dbReference type="ChEBI" id="CHEBI:456216"/>
        <dbReference type="EC" id="2.7.11.1"/>
    </reaction>
</comment>
<keyword evidence="12" id="KW-0496">Mitochondrion</keyword>
<keyword evidence="11" id="KW-0809">Transit peptide</keyword>
<comment type="subcellular location">
    <subcellularLocation>
        <location evidence="2">Mitochondrion</location>
    </subcellularLocation>
</comment>
<comment type="catalytic activity">
    <reaction evidence="14">
        <text>L-seryl-[protein] + ATP = O-phospho-L-seryl-[protein] + ADP + H(+)</text>
        <dbReference type="Rhea" id="RHEA:17989"/>
        <dbReference type="Rhea" id="RHEA-COMP:9863"/>
        <dbReference type="Rhea" id="RHEA-COMP:11604"/>
        <dbReference type="ChEBI" id="CHEBI:15378"/>
        <dbReference type="ChEBI" id="CHEBI:29999"/>
        <dbReference type="ChEBI" id="CHEBI:30616"/>
        <dbReference type="ChEBI" id="CHEBI:83421"/>
        <dbReference type="ChEBI" id="CHEBI:456216"/>
        <dbReference type="EC" id="2.7.11.1"/>
    </reaction>
</comment>
<sequence>MSVRRALIKLWSAAKYTIRRPAAHYHSGNVAIALPKDQAVISYRAIGGRTGDVSRVQHGYDTARRIFANTLLSRVTTNVSCQIHGHENTGPEIQSHLPKAVFPFAVKMMFNYGIQSNAFLIMNKMANETLPARMVCTPADSEDDQQAIESIVHEATVSLPPHPNIVSMHSALADYVPEGLPEALSEIPMALPVRLHSEGFGRNMTLFLIMKRDLKSDNLLLELSAENNDGRPEVPRLVLTDFGCSFNDPGLLLPFRTRHTDRGGNPALMAPEVISATPGPFAVIDYSKSDVWAAGAIAYELFTGQNPFHANESGGRALLNSRNYREQDLPPLPDGVPDVVRRLIYALLSRSPNKRPSADMAADVLQLHLWAPSAWTKAADSLPRYSEIEYPFYKMIRLKLIKHEIRNFAQRSVGQLKQEREFYEDQKYCYLQEIRSTIKDSSSKTTQTKEYIESDDDDRCDGSGEIPRRMPFESAPRRGQGSFERLLGQIGAARRSDGVAHQYSCSRRQWQPR</sequence>
<dbReference type="PANTHER" id="PTHR22972:SF7">
    <property type="entry name" value="SERINE_THREONINE-PROTEIN KINASE PINK1, MITOCHONDRIAL"/>
    <property type="match status" value="1"/>
</dbReference>
<dbReference type="SMART" id="SM00220">
    <property type="entry name" value="S_TKc"/>
    <property type="match status" value="1"/>
</dbReference>
<evidence type="ECO:0000256" key="8">
    <source>
        <dbReference type="ARBA" id="ARBA00022777"/>
    </source>
</evidence>
<evidence type="ECO:0000256" key="10">
    <source>
        <dbReference type="ARBA" id="ARBA00022842"/>
    </source>
</evidence>
<feature type="region of interest" description="Disordered" evidence="15">
    <location>
        <begin position="494"/>
        <end position="513"/>
    </location>
</feature>
<evidence type="ECO:0000256" key="13">
    <source>
        <dbReference type="ARBA" id="ARBA00047899"/>
    </source>
</evidence>
<feature type="compositionally biased region" description="Polar residues" evidence="15">
    <location>
        <begin position="503"/>
        <end position="513"/>
    </location>
</feature>
<dbReference type="GO" id="GO:0005524">
    <property type="term" value="F:ATP binding"/>
    <property type="evidence" value="ECO:0007669"/>
    <property type="project" value="UniProtKB-KW"/>
</dbReference>
<dbReference type="Pfam" id="PF00069">
    <property type="entry name" value="Pkinase"/>
    <property type="match status" value="1"/>
</dbReference>
<evidence type="ECO:0000256" key="9">
    <source>
        <dbReference type="ARBA" id="ARBA00022840"/>
    </source>
</evidence>
<keyword evidence="7" id="KW-0547">Nucleotide-binding</keyword>
<keyword evidence="18" id="KW-1185">Reference proteome</keyword>
<dbReference type="EC" id="2.7.11.1" evidence="3"/>
<evidence type="ECO:0000259" key="16">
    <source>
        <dbReference type="PROSITE" id="PS50011"/>
    </source>
</evidence>
<dbReference type="InterPro" id="IPR000719">
    <property type="entry name" value="Prot_kinase_dom"/>
</dbReference>
<name>A0A6H5GGT3_9HEMI</name>
<feature type="region of interest" description="Disordered" evidence="15">
    <location>
        <begin position="442"/>
        <end position="480"/>
    </location>
</feature>
<dbReference type="AlphaFoldDB" id="A0A6H5GGT3"/>
<evidence type="ECO:0000256" key="1">
    <source>
        <dbReference type="ARBA" id="ARBA00001946"/>
    </source>
</evidence>
<keyword evidence="9" id="KW-0067">ATP-binding</keyword>
<evidence type="ECO:0000256" key="14">
    <source>
        <dbReference type="ARBA" id="ARBA00048679"/>
    </source>
</evidence>
<gene>
    <name evidence="17" type="ORF">NTEN_LOCUS8483</name>
</gene>
<dbReference type="Gene3D" id="1.10.510.10">
    <property type="entry name" value="Transferase(Phosphotransferase) domain 1"/>
    <property type="match status" value="1"/>
</dbReference>
<dbReference type="GO" id="GO:0000422">
    <property type="term" value="P:autophagy of mitochondrion"/>
    <property type="evidence" value="ECO:0007669"/>
    <property type="project" value="TreeGrafter"/>
</dbReference>
<keyword evidence="5" id="KW-0808">Transferase</keyword>